<evidence type="ECO:0000256" key="1">
    <source>
        <dbReference type="SAM" id="Phobius"/>
    </source>
</evidence>
<evidence type="ECO:0000313" key="2">
    <source>
        <dbReference type="EMBL" id="CAE0344805.1"/>
    </source>
</evidence>
<dbReference type="InterPro" id="IPR018490">
    <property type="entry name" value="cNMP-bd_dom_sf"/>
</dbReference>
<protein>
    <submittedName>
        <fullName evidence="2">Uncharacterized protein</fullName>
    </submittedName>
</protein>
<accession>A0A7S3J3D4</accession>
<dbReference type="PANTHER" id="PTHR45638:SF11">
    <property type="entry name" value="CYCLIC NUCLEOTIDE-GATED CATION CHANNEL SUBUNIT A"/>
    <property type="match status" value="1"/>
</dbReference>
<dbReference type="Gene3D" id="1.10.287.630">
    <property type="entry name" value="Helix hairpin bin"/>
    <property type="match status" value="1"/>
</dbReference>
<reference evidence="2" key="1">
    <citation type="submission" date="2021-01" db="EMBL/GenBank/DDBJ databases">
        <authorList>
            <person name="Corre E."/>
            <person name="Pelletier E."/>
            <person name="Niang G."/>
            <person name="Scheremetjew M."/>
            <person name="Finn R."/>
            <person name="Kale V."/>
            <person name="Holt S."/>
            <person name="Cochrane G."/>
            <person name="Meng A."/>
            <person name="Brown T."/>
            <person name="Cohen L."/>
        </authorList>
    </citation>
    <scope>NUCLEOTIDE SEQUENCE</scope>
    <source>
        <strain evidence="2">FSP1.4</strain>
    </source>
</reference>
<dbReference type="GO" id="GO:0005221">
    <property type="term" value="F:intracellularly cyclic nucleotide-activated monoatomic cation channel activity"/>
    <property type="evidence" value="ECO:0007669"/>
    <property type="project" value="InterPro"/>
</dbReference>
<dbReference type="InterPro" id="IPR050866">
    <property type="entry name" value="CNG_cation_channel"/>
</dbReference>
<name>A0A7S3J3D4_9SPIT</name>
<dbReference type="PANTHER" id="PTHR45638">
    <property type="entry name" value="CYCLIC NUCLEOTIDE-GATED CATION CHANNEL SUBUNIT A"/>
    <property type="match status" value="1"/>
</dbReference>
<dbReference type="EMBL" id="HBII01008457">
    <property type="protein sequence ID" value="CAE0344805.1"/>
    <property type="molecule type" value="Transcribed_RNA"/>
</dbReference>
<proteinExistence type="predicted"/>
<organism evidence="2">
    <name type="scientific">Euplotes harpa</name>
    <dbReference type="NCBI Taxonomy" id="151035"/>
    <lineage>
        <taxon>Eukaryota</taxon>
        <taxon>Sar</taxon>
        <taxon>Alveolata</taxon>
        <taxon>Ciliophora</taxon>
        <taxon>Intramacronucleata</taxon>
        <taxon>Spirotrichea</taxon>
        <taxon>Hypotrichia</taxon>
        <taxon>Euplotida</taxon>
        <taxon>Euplotidae</taxon>
        <taxon>Euplotes</taxon>
    </lineage>
</organism>
<dbReference type="SUPFAM" id="SSF51206">
    <property type="entry name" value="cAMP-binding domain-like"/>
    <property type="match status" value="1"/>
</dbReference>
<dbReference type="AlphaFoldDB" id="A0A7S3J3D4"/>
<keyword evidence="1" id="KW-0812">Transmembrane</keyword>
<gene>
    <name evidence="2" type="ORF">EHAR0213_LOCUS3714</name>
</gene>
<dbReference type="GO" id="GO:0044877">
    <property type="term" value="F:protein-containing complex binding"/>
    <property type="evidence" value="ECO:0007669"/>
    <property type="project" value="TreeGrafter"/>
</dbReference>
<sequence>MLGGNDIGPRGNFQCTFVTVILLLSAIINANIFGNMAVVIQSLNRKAANFQEKMEYASETMKNLNIPEGIQEDVKSYLTYTQSTYDHQKDLDTFLNMLSPSLKQQVSVHIFEDVILK</sequence>
<feature type="transmembrane region" description="Helical" evidence="1">
    <location>
        <begin position="20"/>
        <end position="40"/>
    </location>
</feature>
<keyword evidence="1" id="KW-1133">Transmembrane helix</keyword>
<keyword evidence="1" id="KW-0472">Membrane</keyword>